<dbReference type="AlphaFoldDB" id="A0A0B7F810"/>
<gene>
    <name evidence="1" type="ORF">RSOLAG1IB_06535</name>
</gene>
<sequence length="72" mass="8205">MVVSVFQYLVLLSHSTGDQSSWVSLSVEASHRGRKKDLGVKKIGVFVTCHYFGARYNVEILPRYMLCSTFNF</sequence>
<reference evidence="1 2" key="1">
    <citation type="submission" date="2014-11" db="EMBL/GenBank/DDBJ databases">
        <authorList>
            <person name="Wibberg Daniel"/>
        </authorList>
    </citation>
    <scope>NUCLEOTIDE SEQUENCE [LARGE SCALE GENOMIC DNA]</scope>
    <source>
        <strain evidence="1">Rhizoctonia solani AG1-IB 7/3/14</strain>
    </source>
</reference>
<keyword evidence="2" id="KW-1185">Reference proteome</keyword>
<proteinExistence type="predicted"/>
<accession>A0A0B7F810</accession>
<evidence type="ECO:0000313" key="1">
    <source>
        <dbReference type="EMBL" id="CEL53680.1"/>
    </source>
</evidence>
<dbReference type="EMBL" id="LN679112">
    <property type="protein sequence ID" value="CEL53680.1"/>
    <property type="molecule type" value="Genomic_DNA"/>
</dbReference>
<dbReference type="Proteomes" id="UP000059188">
    <property type="component" value="Unassembled WGS sequence"/>
</dbReference>
<organism evidence="1 2">
    <name type="scientific">Thanatephorus cucumeris (strain AG1-IB / isolate 7/3/14)</name>
    <name type="common">Lettuce bottom rot fungus</name>
    <name type="synonym">Rhizoctonia solani</name>
    <dbReference type="NCBI Taxonomy" id="1108050"/>
    <lineage>
        <taxon>Eukaryota</taxon>
        <taxon>Fungi</taxon>
        <taxon>Dikarya</taxon>
        <taxon>Basidiomycota</taxon>
        <taxon>Agaricomycotina</taxon>
        <taxon>Agaricomycetes</taxon>
        <taxon>Cantharellales</taxon>
        <taxon>Ceratobasidiaceae</taxon>
        <taxon>Rhizoctonia</taxon>
        <taxon>Rhizoctonia solani AG-1</taxon>
    </lineage>
</organism>
<name>A0A0B7F810_THACB</name>
<protein>
    <submittedName>
        <fullName evidence="1">Uncharacterized protein</fullName>
    </submittedName>
</protein>
<evidence type="ECO:0000313" key="2">
    <source>
        <dbReference type="Proteomes" id="UP000059188"/>
    </source>
</evidence>